<evidence type="ECO:0000313" key="1">
    <source>
        <dbReference type="EMBL" id="NME72921.1"/>
    </source>
</evidence>
<dbReference type="PANTHER" id="PTHR41317">
    <property type="entry name" value="PD-(D_E)XK NUCLEASE FAMILY TRANSPOSASE"/>
    <property type="match status" value="1"/>
</dbReference>
<dbReference type="NCBIfam" id="TIGR01784">
    <property type="entry name" value="T_den_put_tspse"/>
    <property type="match status" value="1"/>
</dbReference>
<evidence type="ECO:0000313" key="2">
    <source>
        <dbReference type="Proteomes" id="UP000576082"/>
    </source>
</evidence>
<dbReference type="AlphaFoldDB" id="A0A7X9S268"/>
<keyword evidence="2" id="KW-1185">Reference proteome</keyword>
<gene>
    <name evidence="1" type="ORF">HHU12_33495</name>
</gene>
<dbReference type="Pfam" id="PF12784">
    <property type="entry name" value="PDDEXK_2"/>
    <property type="match status" value="1"/>
</dbReference>
<proteinExistence type="predicted"/>
<dbReference type="Proteomes" id="UP000576082">
    <property type="component" value="Unassembled WGS sequence"/>
</dbReference>
<name>A0A7X9S268_9BACT</name>
<accession>A0A7X9S268</accession>
<dbReference type="InterPro" id="IPR010106">
    <property type="entry name" value="RpnA"/>
</dbReference>
<organism evidence="1 2">
    <name type="scientific">Flammeovirga aprica JL-4</name>
    <dbReference type="NCBI Taxonomy" id="694437"/>
    <lineage>
        <taxon>Bacteria</taxon>
        <taxon>Pseudomonadati</taxon>
        <taxon>Bacteroidota</taxon>
        <taxon>Cytophagia</taxon>
        <taxon>Cytophagales</taxon>
        <taxon>Flammeovirgaceae</taxon>
        <taxon>Flammeovirga</taxon>
    </lineage>
</organism>
<dbReference type="RefSeq" id="WP_169661076.1">
    <property type="nucleotide sequence ID" value="NZ_JABANE010000245.1"/>
</dbReference>
<reference evidence="1 2" key="1">
    <citation type="submission" date="2020-04" db="EMBL/GenBank/DDBJ databases">
        <title>Flammeovirga sp. SR4, a novel species isolated from seawater.</title>
        <authorList>
            <person name="Wang X."/>
        </authorList>
    </citation>
    <scope>NUCLEOTIDE SEQUENCE [LARGE SCALE GENOMIC DNA]</scope>
    <source>
        <strain evidence="1 2">ATCC 23126</strain>
    </source>
</reference>
<sequence>MANSRYINPFTDFGFKKLFGEEQNKDILIDFLNTVLPEEDKIEDLTYKSTEKLARHETDRKAIFDLYCENEQGEKFIVELQRAPQTHFKDRTLYYSTFPIQEQAVKGKRDGETWAYELKAVYVISLMDFKFSPKERFHHTVQMKDDDNDVFHQKIKFVYLELPKFKKAEVDLHDHFEKWVYLLNHLDSFSEQPKIYQEYIFQKVFNITEYTALPKSEQSLYDEDLKIFIDYINTLDTALVKGKKIGREEGLVEGRKEGEYNKAIETAKNLFKMNLTEEQIANVTGLSIDEVRELKR</sequence>
<dbReference type="EMBL" id="JABANE010000245">
    <property type="protein sequence ID" value="NME72921.1"/>
    <property type="molecule type" value="Genomic_DNA"/>
</dbReference>
<dbReference type="PANTHER" id="PTHR41317:SF1">
    <property type="entry name" value="PD-(D_E)XK NUCLEASE FAMILY TRANSPOSASE"/>
    <property type="match status" value="1"/>
</dbReference>
<comment type="caution">
    <text evidence="1">The sequence shown here is derived from an EMBL/GenBank/DDBJ whole genome shotgun (WGS) entry which is preliminary data.</text>
</comment>
<protein>
    <submittedName>
        <fullName evidence="1">PD-(D/E)XK nuclease family transposase</fullName>
    </submittedName>
</protein>